<evidence type="ECO:0000256" key="1">
    <source>
        <dbReference type="SAM" id="SignalP"/>
    </source>
</evidence>
<organism evidence="2 3">
    <name type="scientific">Bauldia litoralis</name>
    <dbReference type="NCBI Taxonomy" id="665467"/>
    <lineage>
        <taxon>Bacteria</taxon>
        <taxon>Pseudomonadati</taxon>
        <taxon>Pseudomonadota</taxon>
        <taxon>Alphaproteobacteria</taxon>
        <taxon>Hyphomicrobiales</taxon>
        <taxon>Kaistiaceae</taxon>
        <taxon>Bauldia</taxon>
    </lineage>
</organism>
<dbReference type="AlphaFoldDB" id="A0A1G6A1U8"/>
<keyword evidence="1" id="KW-0732">Signal</keyword>
<evidence type="ECO:0000313" key="3">
    <source>
        <dbReference type="Proteomes" id="UP000199071"/>
    </source>
</evidence>
<dbReference type="EMBL" id="FMXQ01000001">
    <property type="protein sequence ID" value="SDB02404.1"/>
    <property type="molecule type" value="Genomic_DNA"/>
</dbReference>
<dbReference type="Proteomes" id="UP000199071">
    <property type="component" value="Unassembled WGS sequence"/>
</dbReference>
<reference evidence="2 3" key="1">
    <citation type="submission" date="2016-10" db="EMBL/GenBank/DDBJ databases">
        <authorList>
            <person name="de Groot N.N."/>
        </authorList>
    </citation>
    <scope>NUCLEOTIDE SEQUENCE [LARGE SCALE GENOMIC DNA]</scope>
    <source>
        <strain evidence="2 3">ATCC 35022</strain>
    </source>
</reference>
<evidence type="ECO:0000313" key="2">
    <source>
        <dbReference type="EMBL" id="SDB02404.1"/>
    </source>
</evidence>
<accession>A0A1G6A1U8</accession>
<feature type="chain" id="PRO_5011437538" description="HdeA/HdeB family protein" evidence="1">
    <location>
        <begin position="24"/>
        <end position="104"/>
    </location>
</feature>
<sequence>MAMHRSVAAGFAAVLMTAGAAAAADPAAIKEACVKNTSWTAEACECLAGKAKSSSLSSDQQAYVVAILAEDSDGAKKAEAALTVPQFADVSSFLVNAGTDCTGD</sequence>
<evidence type="ECO:0008006" key="4">
    <source>
        <dbReference type="Google" id="ProtNLM"/>
    </source>
</evidence>
<feature type="signal peptide" evidence="1">
    <location>
        <begin position="1"/>
        <end position="23"/>
    </location>
</feature>
<gene>
    <name evidence="2" type="ORF">SAMN02982931_00067</name>
</gene>
<proteinExistence type="predicted"/>
<name>A0A1G6A1U8_9HYPH</name>
<keyword evidence="3" id="KW-1185">Reference proteome</keyword>
<protein>
    <recommendedName>
        <fullName evidence="4">HdeA/HdeB family protein</fullName>
    </recommendedName>
</protein>
<dbReference type="RefSeq" id="WP_090874233.1">
    <property type="nucleotide sequence ID" value="NZ_FMXQ01000001.1"/>
</dbReference>